<dbReference type="Gene3D" id="3.30.70.1820">
    <property type="entry name" value="L1 transposable element, RRM domain"/>
    <property type="match status" value="1"/>
</dbReference>
<dbReference type="EMBL" id="JANPWB010000012">
    <property type="protein sequence ID" value="KAJ1118370.1"/>
    <property type="molecule type" value="Genomic_DNA"/>
</dbReference>
<keyword evidence="2" id="KW-1185">Reference proteome</keyword>
<evidence type="ECO:0000313" key="2">
    <source>
        <dbReference type="Proteomes" id="UP001066276"/>
    </source>
</evidence>
<evidence type="ECO:0008006" key="3">
    <source>
        <dbReference type="Google" id="ProtNLM"/>
    </source>
</evidence>
<name>A0AAV7NZP8_PLEWA</name>
<reference evidence="1" key="1">
    <citation type="journal article" date="2022" name="bioRxiv">
        <title>Sequencing and chromosome-scale assembly of the giantPleurodeles waltlgenome.</title>
        <authorList>
            <person name="Brown T."/>
            <person name="Elewa A."/>
            <person name="Iarovenko S."/>
            <person name="Subramanian E."/>
            <person name="Araus A.J."/>
            <person name="Petzold A."/>
            <person name="Susuki M."/>
            <person name="Suzuki K.-i.T."/>
            <person name="Hayashi T."/>
            <person name="Toyoda A."/>
            <person name="Oliveira C."/>
            <person name="Osipova E."/>
            <person name="Leigh N.D."/>
            <person name="Simon A."/>
            <person name="Yun M.H."/>
        </authorList>
    </citation>
    <scope>NUCLEOTIDE SEQUENCE</scope>
    <source>
        <strain evidence="1">20211129_DDA</strain>
        <tissue evidence="1">Liver</tissue>
    </source>
</reference>
<sequence length="177" mass="20222">MCTLAAETKSARLGIVGFQARVTGLEQRISSMENKRNTVPNRDQELLNLCSKLINLEDRSRRDNVCFFSFLEQLEGSTLPTLTDLTFVPPLEFQRAHRLGPQRQDGAARPCPIITYLLRHRQARKLILAAQAHGPYRAEGYEVRIASDYTKDTSDRRKAFLALLPQLRQMDVKYGLF</sequence>
<dbReference type="AlphaFoldDB" id="A0AAV7NZP8"/>
<gene>
    <name evidence="1" type="ORF">NDU88_006561</name>
</gene>
<dbReference type="Proteomes" id="UP001066276">
    <property type="component" value="Chromosome 8"/>
</dbReference>
<proteinExistence type="predicted"/>
<accession>A0AAV7NZP8</accession>
<organism evidence="1 2">
    <name type="scientific">Pleurodeles waltl</name>
    <name type="common">Iberian ribbed newt</name>
    <dbReference type="NCBI Taxonomy" id="8319"/>
    <lineage>
        <taxon>Eukaryota</taxon>
        <taxon>Metazoa</taxon>
        <taxon>Chordata</taxon>
        <taxon>Craniata</taxon>
        <taxon>Vertebrata</taxon>
        <taxon>Euteleostomi</taxon>
        <taxon>Amphibia</taxon>
        <taxon>Batrachia</taxon>
        <taxon>Caudata</taxon>
        <taxon>Salamandroidea</taxon>
        <taxon>Salamandridae</taxon>
        <taxon>Pleurodelinae</taxon>
        <taxon>Pleurodeles</taxon>
    </lineage>
</organism>
<protein>
    <recommendedName>
        <fullName evidence="3">Hexosyltransferase</fullName>
    </recommendedName>
</protein>
<evidence type="ECO:0000313" key="1">
    <source>
        <dbReference type="EMBL" id="KAJ1118370.1"/>
    </source>
</evidence>
<comment type="caution">
    <text evidence="1">The sequence shown here is derived from an EMBL/GenBank/DDBJ whole genome shotgun (WGS) entry which is preliminary data.</text>
</comment>